<organism evidence="2 3">
    <name type="scientific">Pleurodeles waltl</name>
    <name type="common">Iberian ribbed newt</name>
    <dbReference type="NCBI Taxonomy" id="8319"/>
    <lineage>
        <taxon>Eukaryota</taxon>
        <taxon>Metazoa</taxon>
        <taxon>Chordata</taxon>
        <taxon>Craniata</taxon>
        <taxon>Vertebrata</taxon>
        <taxon>Euteleostomi</taxon>
        <taxon>Amphibia</taxon>
        <taxon>Batrachia</taxon>
        <taxon>Caudata</taxon>
        <taxon>Salamandroidea</taxon>
        <taxon>Salamandridae</taxon>
        <taxon>Pleurodelinae</taxon>
        <taxon>Pleurodeles</taxon>
    </lineage>
</organism>
<accession>A0AAV7WR65</accession>
<keyword evidence="3" id="KW-1185">Reference proteome</keyword>
<protein>
    <submittedName>
        <fullName evidence="2">Uncharacterized protein</fullName>
    </submittedName>
</protein>
<comment type="caution">
    <text evidence="2">The sequence shown here is derived from an EMBL/GenBank/DDBJ whole genome shotgun (WGS) entry which is preliminary data.</text>
</comment>
<feature type="region of interest" description="Disordered" evidence="1">
    <location>
        <begin position="13"/>
        <end position="46"/>
    </location>
</feature>
<proteinExistence type="predicted"/>
<dbReference type="AlphaFoldDB" id="A0AAV7WR65"/>
<evidence type="ECO:0000313" key="3">
    <source>
        <dbReference type="Proteomes" id="UP001066276"/>
    </source>
</evidence>
<gene>
    <name evidence="2" type="ORF">NDU88_003015</name>
</gene>
<evidence type="ECO:0000313" key="2">
    <source>
        <dbReference type="EMBL" id="KAJ1215406.1"/>
    </source>
</evidence>
<dbReference type="EMBL" id="JANPWB010000001">
    <property type="protein sequence ID" value="KAJ1215406.1"/>
    <property type="molecule type" value="Genomic_DNA"/>
</dbReference>
<evidence type="ECO:0000256" key="1">
    <source>
        <dbReference type="SAM" id="MobiDB-lite"/>
    </source>
</evidence>
<reference evidence="2" key="1">
    <citation type="journal article" date="2022" name="bioRxiv">
        <title>Sequencing and chromosome-scale assembly of the giantPleurodeles waltlgenome.</title>
        <authorList>
            <person name="Brown T."/>
            <person name="Elewa A."/>
            <person name="Iarovenko S."/>
            <person name="Subramanian E."/>
            <person name="Araus A.J."/>
            <person name="Petzold A."/>
            <person name="Susuki M."/>
            <person name="Suzuki K.-i.T."/>
            <person name="Hayashi T."/>
            <person name="Toyoda A."/>
            <person name="Oliveira C."/>
            <person name="Osipova E."/>
            <person name="Leigh N.D."/>
            <person name="Simon A."/>
            <person name="Yun M.H."/>
        </authorList>
    </citation>
    <scope>NUCLEOTIDE SEQUENCE</scope>
    <source>
        <strain evidence="2">20211129_DDA</strain>
        <tissue evidence="2">Liver</tissue>
    </source>
</reference>
<dbReference type="Proteomes" id="UP001066276">
    <property type="component" value="Chromosome 1_1"/>
</dbReference>
<sequence>MASLLPESLEARLVGPHTVHGGRNYGQRTEGRGGQSLSVHRGSVHTSPRRSLVRDVFCCLRVRVTIRGKTVTQRARGGLRTPQLPVTGRMSLPRARVGWRTVCTGGSVKRWPPIVRCMNNVKVQEKLLPKNPTLKEMIAIVEGMANSSVLVSGMHDEKEKDNMLVDDSVNEV</sequence>
<name>A0AAV7WR65_PLEWA</name>